<comment type="caution">
    <text evidence="7">The sequence shown here is derived from an EMBL/GenBank/DDBJ whole genome shotgun (WGS) entry which is preliminary data.</text>
</comment>
<dbReference type="PANTHER" id="PTHR39210:SF1">
    <property type="entry name" value="HEPARIN-SULFATE LYASE"/>
    <property type="match status" value="1"/>
</dbReference>
<dbReference type="Pfam" id="PF16889">
    <property type="entry name" value="Hepar_II_III_N"/>
    <property type="match status" value="1"/>
</dbReference>
<keyword evidence="4 7" id="KW-0456">Lyase</keyword>
<reference evidence="7 8" key="1">
    <citation type="submission" date="2023-03" db="EMBL/GenBank/DDBJ databases">
        <title>Bacillus Genome Sequencing.</title>
        <authorList>
            <person name="Dunlap C."/>
        </authorList>
    </citation>
    <scope>NUCLEOTIDE SEQUENCE [LARGE SCALE GENOMIC DNA]</scope>
    <source>
        <strain evidence="7 8">NRS-52</strain>
    </source>
</reference>
<dbReference type="Gene3D" id="2.70.98.70">
    <property type="match status" value="1"/>
</dbReference>
<dbReference type="InterPro" id="IPR008929">
    <property type="entry name" value="Chondroitin_lyas"/>
</dbReference>
<dbReference type="InterPro" id="IPR031680">
    <property type="entry name" value="Hepar_II_III_N"/>
</dbReference>
<protein>
    <submittedName>
        <fullName evidence="7">Alginate lyase family protein</fullName>
    </submittedName>
</protein>
<evidence type="ECO:0000256" key="4">
    <source>
        <dbReference type="ARBA" id="ARBA00023239"/>
    </source>
</evidence>
<sequence>MPTVHSQITRLMRMPLRTAVKKVASKALQEARFAYRQYKISRQPIALTPDLFHSFEPACRFLVDSTRRGSYRETLIAEGLGQGILRDAERICAHVFNLLGSGDIHLGEKLPWNKDFKTGYVWERGYYKRITIVDLDRMADVKVPWELSRFQHAFTLGKAYWLTDDEKYAQEFQAQIEDWIDKNPVEMTVNWTCAMDVAIRATNWIGVVPFFRESPSIPSDFWNRFDAALYLHAWFIRGNLENEGEHTGNHYIANLSGLAALGIYFGDFAVEGTHRQGTPREWLKFAMAELEDEITVQVNPDGTHYEASTSYHRLVTEMLLVTGVWCARNGHPFSKRYQNLLESMHEFMLSIMKPDGLTPLIGDADDGRYVIAARYGRWARDDFRHLLAVAGEFFNRDDFRAAGRESREDALWIAGGYRDIPDRLPNSTASTAFPDGGYYVLRNPHAYCLIRCGELSFHGQGAHSHNDQLSFVLNVNGRDIAVDPGSYVYSADYQARNLFRGTGMHSTLQVGDLEQNEIEERILFRLQEQTFASCEAFTNSFFAGSHRGYAEKAGVVHKRELSLDEACLTIRDTLVPANGRLPLPGEASVSILLAPGATVAGRTDRWIVKAGGCRLNISFEGTGGVELRKGWASAAYGTKAPALILRASMRQGHIITNICWE</sequence>
<keyword evidence="2" id="KW-0732">Signal</keyword>
<organism evidence="7 8">
    <name type="scientific">Paenibacillus chibensis</name>
    <dbReference type="NCBI Taxonomy" id="59846"/>
    <lineage>
        <taxon>Bacteria</taxon>
        <taxon>Bacillati</taxon>
        <taxon>Bacillota</taxon>
        <taxon>Bacilli</taxon>
        <taxon>Bacillales</taxon>
        <taxon>Paenibacillaceae</taxon>
        <taxon>Paenibacillus</taxon>
    </lineage>
</organism>
<comment type="subcellular location">
    <subcellularLocation>
        <location evidence="1">Periplasm</location>
    </subcellularLocation>
</comment>
<feature type="domain" description="Heparin-sulfate lyase N-terminal" evidence="6">
    <location>
        <begin position="139"/>
        <end position="378"/>
    </location>
</feature>
<accession>A0ABU6PLF3</accession>
<evidence type="ECO:0000256" key="2">
    <source>
        <dbReference type="ARBA" id="ARBA00022729"/>
    </source>
</evidence>
<dbReference type="GO" id="GO:0016829">
    <property type="term" value="F:lyase activity"/>
    <property type="evidence" value="ECO:0007669"/>
    <property type="project" value="UniProtKB-KW"/>
</dbReference>
<evidence type="ECO:0000256" key="1">
    <source>
        <dbReference type="ARBA" id="ARBA00004418"/>
    </source>
</evidence>
<dbReference type="PANTHER" id="PTHR39210">
    <property type="entry name" value="HEPARIN-SULFATE LYASE"/>
    <property type="match status" value="1"/>
</dbReference>
<dbReference type="RefSeq" id="WP_328274351.1">
    <property type="nucleotide sequence ID" value="NZ_JARTLD010000001.1"/>
</dbReference>
<dbReference type="Gene3D" id="1.50.10.100">
    <property type="entry name" value="Chondroitin AC/alginate lyase"/>
    <property type="match status" value="1"/>
</dbReference>
<evidence type="ECO:0000313" key="8">
    <source>
        <dbReference type="Proteomes" id="UP001343257"/>
    </source>
</evidence>
<evidence type="ECO:0000256" key="3">
    <source>
        <dbReference type="ARBA" id="ARBA00022764"/>
    </source>
</evidence>
<evidence type="ECO:0000313" key="7">
    <source>
        <dbReference type="EMBL" id="MED5015706.1"/>
    </source>
</evidence>
<dbReference type="InterPro" id="IPR012480">
    <property type="entry name" value="Hepar_II_III_C"/>
</dbReference>
<evidence type="ECO:0000259" key="6">
    <source>
        <dbReference type="Pfam" id="PF16889"/>
    </source>
</evidence>
<gene>
    <name evidence="7" type="ORF">P9847_00125</name>
</gene>
<proteinExistence type="predicted"/>
<dbReference type="Pfam" id="PF07940">
    <property type="entry name" value="Hepar_II_III_C"/>
    <property type="match status" value="1"/>
</dbReference>
<dbReference type="EMBL" id="JARTLD010000001">
    <property type="protein sequence ID" value="MED5015706.1"/>
    <property type="molecule type" value="Genomic_DNA"/>
</dbReference>
<feature type="domain" description="Heparinase II/III-like C-terminal" evidence="5">
    <location>
        <begin position="428"/>
        <end position="645"/>
    </location>
</feature>
<keyword evidence="8" id="KW-1185">Reference proteome</keyword>
<name>A0ABU6PLF3_9BACL</name>
<evidence type="ECO:0000259" key="5">
    <source>
        <dbReference type="Pfam" id="PF07940"/>
    </source>
</evidence>
<dbReference type="SUPFAM" id="SSF48230">
    <property type="entry name" value="Chondroitin AC/alginate lyase"/>
    <property type="match status" value="1"/>
</dbReference>
<keyword evidence="3" id="KW-0574">Periplasm</keyword>
<dbReference type="Proteomes" id="UP001343257">
    <property type="component" value="Unassembled WGS sequence"/>
</dbReference>